<comment type="caution">
    <text evidence="2">The sequence shown here is derived from an EMBL/GenBank/DDBJ whole genome shotgun (WGS) entry which is preliminary data.</text>
</comment>
<organism evidence="2 3">
    <name type="scientific">Emergomyces africanus</name>
    <dbReference type="NCBI Taxonomy" id="1955775"/>
    <lineage>
        <taxon>Eukaryota</taxon>
        <taxon>Fungi</taxon>
        <taxon>Dikarya</taxon>
        <taxon>Ascomycota</taxon>
        <taxon>Pezizomycotina</taxon>
        <taxon>Eurotiomycetes</taxon>
        <taxon>Eurotiomycetidae</taxon>
        <taxon>Onygenales</taxon>
        <taxon>Ajellomycetaceae</taxon>
        <taxon>Emergomyces</taxon>
    </lineage>
</organism>
<gene>
    <name evidence="2" type="ORF">ACJ72_02613</name>
</gene>
<evidence type="ECO:0000313" key="2">
    <source>
        <dbReference type="EMBL" id="OAX83030.1"/>
    </source>
</evidence>
<proteinExistence type="predicted"/>
<protein>
    <submittedName>
        <fullName evidence="2">Uncharacterized protein</fullName>
    </submittedName>
</protein>
<accession>A0A1B7P1Z2</accession>
<dbReference type="Proteomes" id="UP000091918">
    <property type="component" value="Unassembled WGS sequence"/>
</dbReference>
<keyword evidence="3" id="KW-1185">Reference proteome</keyword>
<reference evidence="2 3" key="1">
    <citation type="submission" date="2015-07" db="EMBL/GenBank/DDBJ databases">
        <title>Emmonsia species relationships and genome sequence.</title>
        <authorList>
            <person name="Cuomo C.A."/>
            <person name="Schwartz I.S."/>
            <person name="Kenyon C."/>
            <person name="de Hoog G.S."/>
            <person name="Govender N.P."/>
            <person name="Botha A."/>
            <person name="Moreno L."/>
            <person name="de Vries M."/>
            <person name="Munoz J.F."/>
            <person name="Stielow J.B."/>
        </authorList>
    </citation>
    <scope>NUCLEOTIDE SEQUENCE [LARGE SCALE GENOMIC DNA]</scope>
    <source>
        <strain evidence="2 3">CBS 136260</strain>
    </source>
</reference>
<feature type="region of interest" description="Disordered" evidence="1">
    <location>
        <begin position="27"/>
        <end position="57"/>
    </location>
</feature>
<sequence length="97" mass="10080">MAPGAQAPGAPGGALCKQQRILRFPILLDGSQRPTPHGGGGRGRGSSTDAGAGSGRRRGRGLISIYLKGKLSVHSGNVNTDLVCPRVVVVVWETYQM</sequence>
<dbReference type="EMBL" id="LGUA01000225">
    <property type="protein sequence ID" value="OAX83030.1"/>
    <property type="molecule type" value="Genomic_DNA"/>
</dbReference>
<evidence type="ECO:0000256" key="1">
    <source>
        <dbReference type="SAM" id="MobiDB-lite"/>
    </source>
</evidence>
<name>A0A1B7P1Z2_9EURO</name>
<dbReference type="AlphaFoldDB" id="A0A1B7P1Z2"/>
<evidence type="ECO:0000313" key="3">
    <source>
        <dbReference type="Proteomes" id="UP000091918"/>
    </source>
</evidence>